<dbReference type="KEGG" id="eml:EMELA_v1c06350"/>
<gene>
    <name evidence="1" type="ORF">EMELA_v1c06350</name>
</gene>
<dbReference type="AlphaFoldDB" id="A0A2K8NWC6"/>
<dbReference type="EMBL" id="CP024964">
    <property type="protein sequence ID" value="ATZ18142.1"/>
    <property type="molecule type" value="Genomic_DNA"/>
</dbReference>
<sequence length="75" mass="8756">MSVLKNILNNYCADIDEYKKKKVFFIPLNGAENFKNVLIKNQILLNSNIPVLKILNGDKNEEQYTKKKKIKLFIV</sequence>
<dbReference type="STRING" id="1408435.GCA_000685885_01349"/>
<evidence type="ECO:0000313" key="1">
    <source>
        <dbReference type="EMBL" id="ATZ18142.1"/>
    </source>
</evidence>
<evidence type="ECO:0000313" key="2">
    <source>
        <dbReference type="Proteomes" id="UP000231896"/>
    </source>
</evidence>
<accession>A0A2K8NWC6</accession>
<reference evidence="1 2" key="1">
    <citation type="submission" date="2017-11" db="EMBL/GenBank/DDBJ databases">
        <title>Genome sequence of Entomoplasma melaleucae M1 (ATCC 49191).</title>
        <authorList>
            <person name="Lo W.-S."/>
            <person name="Gasparich G.E."/>
            <person name="Kuo C.-H."/>
        </authorList>
    </citation>
    <scope>NUCLEOTIDE SEQUENCE [LARGE SCALE GENOMIC DNA]</scope>
    <source>
        <strain evidence="1 2">M1</strain>
    </source>
</reference>
<protein>
    <submittedName>
        <fullName evidence="1">Uncharacterized protein</fullName>
    </submittedName>
</protein>
<dbReference type="Proteomes" id="UP000231896">
    <property type="component" value="Chromosome"/>
</dbReference>
<proteinExistence type="predicted"/>
<name>A0A2K8NWC6_9MOLU</name>
<keyword evidence="2" id="KW-1185">Reference proteome</keyword>
<organism evidence="1 2">
    <name type="scientific">Mesoplasma melaleucae</name>
    <dbReference type="NCBI Taxonomy" id="81459"/>
    <lineage>
        <taxon>Bacteria</taxon>
        <taxon>Bacillati</taxon>
        <taxon>Mycoplasmatota</taxon>
        <taxon>Mollicutes</taxon>
        <taxon>Entomoplasmatales</taxon>
        <taxon>Entomoplasmataceae</taxon>
        <taxon>Mesoplasma</taxon>
    </lineage>
</organism>